<evidence type="ECO:0000313" key="3">
    <source>
        <dbReference type="Proteomes" id="UP000031449"/>
    </source>
</evidence>
<sequence length="234" mass="27427">MKKTADFLKENLPFIKIRKNHAIITSQAQEYHVPSNTYPVANKPTLRFFSYADTEQLDRDSKLAHLYDQLEFKVGFCYQNTENFAELLRKHNMNHFKTYTGWIVNGGLPVHHCWMVWKDKHVIDPGISLVDNLYLIEAQKRQMEYGDKPVPMDEMRQLFIQIHKEHEHKANSEIRTFGQVAPFTFYIGTETTPMQGRKIFNELMDKMPNHPSYANSGMNGRGESTLQKMLREQS</sequence>
<name>A0A0B5AYE8_9BACL</name>
<accession>A0A0B5AYE8</accession>
<dbReference type="AlphaFoldDB" id="A0A0B5AYE8"/>
<dbReference type="KEGG" id="jeo:JMA_37010"/>
<proteinExistence type="predicted"/>
<feature type="region of interest" description="Disordered" evidence="1">
    <location>
        <begin position="211"/>
        <end position="234"/>
    </location>
</feature>
<evidence type="ECO:0000313" key="2">
    <source>
        <dbReference type="EMBL" id="AJD93019.1"/>
    </source>
</evidence>
<reference evidence="2 3" key="1">
    <citation type="submission" date="2014-08" db="EMBL/GenBank/DDBJ databases">
        <title>Complete genome of a marine bacteria Jeotgalibacillus malaysiensis.</title>
        <authorList>
            <person name="Yaakop A.S."/>
            <person name="Chan K.-G."/>
            <person name="Goh K.M."/>
        </authorList>
    </citation>
    <scope>NUCLEOTIDE SEQUENCE [LARGE SCALE GENOMIC DNA]</scope>
    <source>
        <strain evidence="2 3">D5</strain>
        <plasmid evidence="3">Plasmid</plasmid>
    </source>
</reference>
<evidence type="ECO:0000256" key="1">
    <source>
        <dbReference type="SAM" id="MobiDB-lite"/>
    </source>
</evidence>
<keyword evidence="3" id="KW-1185">Reference proteome</keyword>
<organism evidence="2 3">
    <name type="scientific">Jeotgalibacillus malaysiensis</name>
    <dbReference type="NCBI Taxonomy" id="1508404"/>
    <lineage>
        <taxon>Bacteria</taxon>
        <taxon>Bacillati</taxon>
        <taxon>Bacillota</taxon>
        <taxon>Bacilli</taxon>
        <taxon>Bacillales</taxon>
        <taxon>Caryophanaceae</taxon>
        <taxon>Jeotgalibacillus</taxon>
    </lineage>
</organism>
<dbReference type="OrthoDB" id="2085954at2"/>
<geneLocation type="plasmid" evidence="3"/>
<dbReference type="HOGENOM" id="CLU_1150088_0_0_9"/>
<dbReference type="BioCyc" id="JESP1508404:G14D9-12985-MONOMER"/>
<protein>
    <submittedName>
        <fullName evidence="2">Uncharacterized protein</fullName>
    </submittedName>
</protein>
<keyword evidence="2" id="KW-0614">Plasmid</keyword>
<gene>
    <name evidence="2" type="ORF">JMA_37010</name>
</gene>
<feature type="compositionally biased region" description="Polar residues" evidence="1">
    <location>
        <begin position="212"/>
        <end position="227"/>
    </location>
</feature>
<dbReference type="EMBL" id="CP009417">
    <property type="protein sequence ID" value="AJD93019.1"/>
    <property type="molecule type" value="Genomic_DNA"/>
</dbReference>
<dbReference type="Proteomes" id="UP000031449">
    <property type="component" value="Plasmid unnamed"/>
</dbReference>